<dbReference type="PANTHER" id="PTHR46254:SF3">
    <property type="entry name" value="SECRETED PROTEIN"/>
    <property type="match status" value="1"/>
</dbReference>
<keyword evidence="2" id="KW-1185">Reference proteome</keyword>
<sequence length="101" mass="11431">FLHFQLRQSFTFVDQAGVQWRDLSLLQPPPPRFKPFSCLSLLSNWDYKRVPSCRILFVFLVETGFHHVGPAGLELLTSGDLPALGFQTVGIIGVSHHTWPI</sequence>
<dbReference type="AlphaFoldDB" id="A0A8I5NGF1"/>
<dbReference type="GeneTree" id="ENSGT00940000167556"/>
<dbReference type="Ensembl" id="ENSPANT00000061566.1">
    <property type="protein sequence ID" value="ENSPANP00000056591.1"/>
    <property type="gene ID" value="ENSPANG00000044896.1"/>
</dbReference>
<protein>
    <submittedName>
        <fullName evidence="1">Uncharacterized protein</fullName>
    </submittedName>
</protein>
<dbReference type="Proteomes" id="UP000028761">
    <property type="component" value="Chromosome 4"/>
</dbReference>
<proteinExistence type="predicted"/>
<reference evidence="1" key="3">
    <citation type="submission" date="2025-09" db="UniProtKB">
        <authorList>
            <consortium name="Ensembl"/>
        </authorList>
    </citation>
    <scope>IDENTIFICATION</scope>
</reference>
<evidence type="ECO:0000313" key="1">
    <source>
        <dbReference type="Ensembl" id="ENSPANP00000056591.1"/>
    </source>
</evidence>
<reference evidence="1" key="2">
    <citation type="submission" date="2025-08" db="UniProtKB">
        <authorList>
            <consortium name="Ensembl"/>
        </authorList>
    </citation>
    <scope>IDENTIFICATION</scope>
</reference>
<evidence type="ECO:0000313" key="2">
    <source>
        <dbReference type="Proteomes" id="UP000028761"/>
    </source>
</evidence>
<organism evidence="1 2">
    <name type="scientific">Papio anubis</name>
    <name type="common">Olive baboon</name>
    <dbReference type="NCBI Taxonomy" id="9555"/>
    <lineage>
        <taxon>Eukaryota</taxon>
        <taxon>Metazoa</taxon>
        <taxon>Chordata</taxon>
        <taxon>Craniata</taxon>
        <taxon>Vertebrata</taxon>
        <taxon>Euteleostomi</taxon>
        <taxon>Mammalia</taxon>
        <taxon>Eutheria</taxon>
        <taxon>Euarchontoglires</taxon>
        <taxon>Primates</taxon>
        <taxon>Haplorrhini</taxon>
        <taxon>Catarrhini</taxon>
        <taxon>Cercopithecidae</taxon>
        <taxon>Cercopithecinae</taxon>
        <taxon>Papio</taxon>
    </lineage>
</organism>
<dbReference type="PANTHER" id="PTHR46254">
    <property type="entry name" value="PROTEIN GVQW1-RELATED"/>
    <property type="match status" value="1"/>
</dbReference>
<accession>A0A8I5NGF1</accession>
<dbReference type="PRINTS" id="PR02045">
    <property type="entry name" value="F138DOMAIN"/>
</dbReference>
<reference evidence="1 2" key="1">
    <citation type="submission" date="2012-03" db="EMBL/GenBank/DDBJ databases">
        <title>Whole Genome Assembly of Papio anubis.</title>
        <authorList>
            <person name="Liu Y.L."/>
            <person name="Abraham K.A."/>
            <person name="Akbar H.A."/>
            <person name="Ali S.A."/>
            <person name="Anosike U.A."/>
            <person name="Aqrawi P.A."/>
            <person name="Arias F.A."/>
            <person name="Attaway T.A."/>
            <person name="Awwad R.A."/>
            <person name="Babu C.B."/>
            <person name="Bandaranaike D.B."/>
            <person name="Battles P.B."/>
            <person name="Bell A.B."/>
            <person name="Beltran B.B."/>
            <person name="Berhane-Mersha D.B."/>
            <person name="Bess C.B."/>
            <person name="Bickham C.B."/>
            <person name="Bolden T.B."/>
            <person name="Carter K.C."/>
            <person name="Chau D.C."/>
            <person name="Chavez A.C."/>
            <person name="Clerc-Blankenburg K.C."/>
            <person name="Coyle M.C."/>
            <person name="Dao M.D."/>
            <person name="Davila M.L.D."/>
            <person name="Davy-Carroll L.D."/>
            <person name="Denson S.D."/>
            <person name="Dinh H.D."/>
            <person name="Fernandez S.F."/>
            <person name="Fernando P.F."/>
            <person name="Forbes L.F."/>
            <person name="Francis C.F."/>
            <person name="Francisco L.F."/>
            <person name="Fu Q.F."/>
            <person name="Garcia-Iii R.G."/>
            <person name="Garrett T.G."/>
            <person name="Gross S.G."/>
            <person name="Gubbala S.G."/>
            <person name="Hirani K.H."/>
            <person name="Hogues M.H."/>
            <person name="Hollins B.H."/>
            <person name="Jackson L.J."/>
            <person name="Javaid M.J."/>
            <person name="Jhangiani S.J."/>
            <person name="Johnson A.J."/>
            <person name="Johnson B.J."/>
            <person name="Jones J.J."/>
            <person name="Joshi V.J."/>
            <person name="Kalu J.K."/>
            <person name="Khan N.K."/>
            <person name="Korchina V.K."/>
            <person name="Kovar C.K."/>
            <person name="Lago L.L."/>
            <person name="Lara F.L."/>
            <person name="Le T.-K.L."/>
            <person name="Lee S.L."/>
            <person name="Legall-Iii F.L."/>
            <person name="Lemon S.L."/>
            <person name="Liu J.L."/>
            <person name="Liu Y.-S.L."/>
            <person name="Liyanage D.L."/>
            <person name="Lopez J.L."/>
            <person name="Lorensuhewa L.L."/>
            <person name="Mata R.M."/>
            <person name="Mathew T.M."/>
            <person name="Mercado C.M."/>
            <person name="Mercado I.M."/>
            <person name="Morales K.M."/>
            <person name="Morgan M.M."/>
            <person name="Munidasa M.M."/>
            <person name="Ngo D.N."/>
            <person name="Nguyen L.N."/>
            <person name="Nguyen T.N."/>
            <person name="Nguyen N.N."/>
            <person name="Obregon M.O."/>
            <person name="Okwuonu G.O."/>
            <person name="Ongeri F.O."/>
            <person name="Onwere C.O."/>
            <person name="Osifeso I.O."/>
            <person name="Parra A.P."/>
            <person name="Patil S.P."/>
            <person name="Perez A.P."/>
            <person name="Perez Y.P."/>
            <person name="Pham C.P."/>
            <person name="Pu L.-L.P."/>
            <person name="Puazo M.P."/>
            <person name="Quiroz J.Q."/>
            <person name="Rouhana J.R."/>
            <person name="Ruiz M.R."/>
            <person name="Ruiz S.-J.R."/>
            <person name="Saada N.S."/>
            <person name="Santibanez J.S."/>
            <person name="Scheel M.S."/>
            <person name="Schneider B.S."/>
            <person name="Simmons D.S."/>
            <person name="Sisson I.S."/>
            <person name="Tang L.-Y.T."/>
            <person name="Thornton R.T."/>
            <person name="Tisius J.T."/>
            <person name="Toledanes G.T."/>
            <person name="Trejos Z.T."/>
            <person name="Usmani K.U."/>
            <person name="Varghese R.V."/>
            <person name="Vattathil S.V."/>
            <person name="Vee V.V."/>
            <person name="Walker D.W."/>
            <person name="Weissenberger G.W."/>
            <person name="White C.W."/>
            <person name="Williams A.W."/>
            <person name="Woodworth J.W."/>
            <person name="Wright R.W."/>
            <person name="Zhu Y.Z."/>
            <person name="Han Y.H."/>
            <person name="Newsham I.N."/>
            <person name="Nazareth L.N."/>
            <person name="Worley K.W."/>
            <person name="Muzny D.M."/>
            <person name="Rogers J.R."/>
            <person name="Gibbs R.G."/>
        </authorList>
    </citation>
    <scope>NUCLEOTIDE SEQUENCE [LARGE SCALE GENOMIC DNA]</scope>
</reference>
<name>A0A8I5NGF1_PAPAN</name>